<organism evidence="1 2">
    <name type="scientific">Lacticaseibacillus paracasei subsp. paracasei Lpp41</name>
    <dbReference type="NCBI Taxonomy" id="1256208"/>
    <lineage>
        <taxon>Bacteria</taxon>
        <taxon>Bacillati</taxon>
        <taxon>Bacillota</taxon>
        <taxon>Bacilli</taxon>
        <taxon>Lactobacillales</taxon>
        <taxon>Lactobacillaceae</taxon>
        <taxon>Lacticaseibacillus</taxon>
    </lineage>
</organism>
<accession>A0A829H5N0</accession>
<dbReference type="Proteomes" id="UP000014244">
    <property type="component" value="Unassembled WGS sequence"/>
</dbReference>
<dbReference type="EMBL" id="ANKE01000459">
    <property type="protein sequence ID" value="EPC72307.1"/>
    <property type="molecule type" value="Genomic_DNA"/>
</dbReference>
<reference evidence="1 2" key="1">
    <citation type="journal article" date="2013" name="PLoS ONE">
        <title>Lactobacillus paracasei comparative genomics: towards species pan-genome definition and exploitation of diversity.</title>
        <authorList>
            <person name="Smokvina T."/>
            <person name="Wels M."/>
            <person name="Polka J."/>
            <person name="Chervaux C."/>
            <person name="Brisse S."/>
            <person name="Boekhorst J."/>
            <person name="van Hylckama Vlieg J.E."/>
            <person name="Siezen R.J."/>
        </authorList>
    </citation>
    <scope>NUCLEOTIDE SEQUENCE [LARGE SCALE GENOMIC DNA]</scope>
    <source>
        <strain evidence="1 2">Lpp41</strain>
    </source>
</reference>
<dbReference type="AlphaFoldDB" id="A0A829H5N0"/>
<comment type="caution">
    <text evidence="1">The sequence shown here is derived from an EMBL/GenBank/DDBJ whole genome shotgun (WGS) entry which is preliminary data.</text>
</comment>
<proteinExistence type="predicted"/>
<evidence type="ECO:0000313" key="1">
    <source>
        <dbReference type="EMBL" id="EPC72307.1"/>
    </source>
</evidence>
<sequence length="27" mass="2831">MGTNKQTAFLPTVNQAITDGAVFGVSY</sequence>
<feature type="non-terminal residue" evidence="1">
    <location>
        <position position="27"/>
    </location>
</feature>
<gene>
    <name evidence="1" type="ORF">Lpp41_09594</name>
</gene>
<evidence type="ECO:0000313" key="2">
    <source>
        <dbReference type="Proteomes" id="UP000014244"/>
    </source>
</evidence>
<name>A0A829H5N0_LACPA</name>
<protein>
    <submittedName>
        <fullName evidence="1">Beta-lactamase</fullName>
    </submittedName>
</protein>